<keyword evidence="1" id="KW-0175">Coiled coil</keyword>
<accession>A0A059GC98</accession>
<keyword evidence="3" id="KW-1185">Reference proteome</keyword>
<dbReference type="RefSeq" id="WP_035534523.1">
    <property type="nucleotide sequence ID" value="NZ_ARYL01000001.1"/>
</dbReference>
<evidence type="ECO:0000313" key="2">
    <source>
        <dbReference type="EMBL" id="KDA04225.1"/>
    </source>
</evidence>
<dbReference type="Gene3D" id="3.40.50.300">
    <property type="entry name" value="P-loop containing nucleotide triphosphate hydrolases"/>
    <property type="match status" value="1"/>
</dbReference>
<sequence length="650" mass="73055">MKIRISDWRYENLRIGAGTEEVTLGTPPKRWSLIQMPNGTGKTTTMALIRAVLGEEALNASQVRAFRANDEVTEGKFELGLLVEMALGEPAVEHRLTADFDFANGSCTYSTLRPAMRSGGREPGRVLPDELQHLLKPDFIKLFVFDGELARDIRQTNKRAADQAIRTLYQLDEISNLRQRVSEFVKTKQDQTRNTTGRTQKGVTQARRALEAAEEMLKRLETQLQSKSANKDTLDSEHSKIRKEIDEHVAQNKDLEEQRVVLDAQADGLKTDIQASAREALLAFRNPATLSSSVRANLTRLGKVLTDARLPKSPASEFFAEIAKGGECICGRTIGEAERLALEKNRDRYLAHDQINAIATMKTRLNRSGDAETDYVTASLTLQEKLEDQNINQKKRARLELEAEERGDKDLADLRRRAGVLEERIASLSQEIEKLSVSDAAKQAALRCDDTNNVPLARSKRDACEITLREVSDSFKLSQQRDMLLSQLQRIEQQSLETLRELIRIETNKRLEKLVRMEELRVARIDGALELTSDKVERRDNVSEGQSLSVAYAFLTSLLSKAPFDLPFVVDSPAVSLDLDVRREVSRIIPNLFNQMVLFVISSERAAFAETFYQRPDTQFVTLEKRPDGGVGCLYGLDAFKEQTSSGDAI</sequence>
<reference evidence="2 3" key="1">
    <citation type="journal article" date="2014" name="Antonie Van Leeuwenhoek">
        <title>Hyphomonas beringensis sp. nov. and Hyphomonas chukchiensis sp. nov., isolated from surface seawater of the Bering Sea and Chukchi Sea.</title>
        <authorList>
            <person name="Li C."/>
            <person name="Lai Q."/>
            <person name="Li G."/>
            <person name="Dong C."/>
            <person name="Wang J."/>
            <person name="Liao Y."/>
            <person name="Shao Z."/>
        </authorList>
    </citation>
    <scope>NUCLEOTIDE SEQUENCE [LARGE SCALE GENOMIC DNA]</scope>
    <source>
        <strain evidence="2 3">SCH89</strain>
    </source>
</reference>
<proteinExistence type="predicted"/>
<comment type="caution">
    <text evidence="2">The sequence shown here is derived from an EMBL/GenBank/DDBJ whole genome shotgun (WGS) entry which is preliminary data.</text>
</comment>
<feature type="coiled-coil region" evidence="1">
    <location>
        <begin position="411"/>
        <end position="438"/>
    </location>
</feature>
<gene>
    <name evidence="2" type="ORF">HOC_00030</name>
</gene>
<organism evidence="2 3">
    <name type="scientific">Hyphomonas oceanitis SCH89</name>
    <dbReference type="NCBI Taxonomy" id="1280953"/>
    <lineage>
        <taxon>Bacteria</taxon>
        <taxon>Pseudomonadati</taxon>
        <taxon>Pseudomonadota</taxon>
        <taxon>Alphaproteobacteria</taxon>
        <taxon>Hyphomonadales</taxon>
        <taxon>Hyphomonadaceae</taxon>
        <taxon>Hyphomonas</taxon>
    </lineage>
</organism>
<evidence type="ECO:0000313" key="3">
    <source>
        <dbReference type="Proteomes" id="UP000024942"/>
    </source>
</evidence>
<dbReference type="EMBL" id="ARYL01000001">
    <property type="protein sequence ID" value="KDA04225.1"/>
    <property type="molecule type" value="Genomic_DNA"/>
</dbReference>
<dbReference type="STRING" id="1280953.HOC_00030"/>
<protein>
    <submittedName>
        <fullName evidence="2">Uncharacterized protein</fullName>
    </submittedName>
</protein>
<evidence type="ECO:0000256" key="1">
    <source>
        <dbReference type="SAM" id="Coils"/>
    </source>
</evidence>
<dbReference type="PATRIC" id="fig|1280953.3.peg.5"/>
<dbReference type="Proteomes" id="UP000024942">
    <property type="component" value="Unassembled WGS sequence"/>
</dbReference>
<dbReference type="eggNOG" id="COG0419">
    <property type="taxonomic scope" value="Bacteria"/>
</dbReference>
<dbReference type="AlphaFoldDB" id="A0A059GC98"/>
<name>A0A059GC98_9PROT</name>
<feature type="coiled-coil region" evidence="1">
    <location>
        <begin position="203"/>
        <end position="272"/>
    </location>
</feature>
<dbReference type="InterPro" id="IPR027417">
    <property type="entry name" value="P-loop_NTPase"/>
</dbReference>
<dbReference type="SUPFAM" id="SSF52540">
    <property type="entry name" value="P-loop containing nucleoside triphosphate hydrolases"/>
    <property type="match status" value="1"/>
</dbReference>